<evidence type="ECO:0000313" key="7">
    <source>
        <dbReference type="EMBL" id="PTQ75293.1"/>
    </source>
</evidence>
<dbReference type="Gene3D" id="2.102.10.10">
    <property type="entry name" value="Rieske [2Fe-2S] iron-sulphur domain"/>
    <property type="match status" value="1"/>
</dbReference>
<protein>
    <submittedName>
        <fullName evidence="7">Phenylpropionate dioxygenase-like ring-hydroxylating dioxygenase large terminal subunit</fullName>
    </submittedName>
</protein>
<organism evidence="7 8">
    <name type="scientific">Celeribacter persicus</name>
    <dbReference type="NCBI Taxonomy" id="1651082"/>
    <lineage>
        <taxon>Bacteria</taxon>
        <taxon>Pseudomonadati</taxon>
        <taxon>Pseudomonadota</taxon>
        <taxon>Alphaproteobacteria</taxon>
        <taxon>Rhodobacterales</taxon>
        <taxon>Roseobacteraceae</taxon>
        <taxon>Celeribacter</taxon>
    </lineage>
</organism>
<dbReference type="AlphaFoldDB" id="A0A2T5HUM1"/>
<dbReference type="Pfam" id="PF19301">
    <property type="entry name" value="LigXa_C"/>
    <property type="match status" value="1"/>
</dbReference>
<comment type="caution">
    <text evidence="7">The sequence shown here is derived from an EMBL/GenBank/DDBJ whole genome shotgun (WGS) entry which is preliminary data.</text>
</comment>
<dbReference type="PANTHER" id="PTHR21266">
    <property type="entry name" value="IRON-SULFUR DOMAIN CONTAINING PROTEIN"/>
    <property type="match status" value="1"/>
</dbReference>
<evidence type="ECO:0000256" key="5">
    <source>
        <dbReference type="ARBA" id="ARBA00023014"/>
    </source>
</evidence>
<keyword evidence="3" id="KW-0560">Oxidoreductase</keyword>
<keyword evidence="7" id="KW-0223">Dioxygenase</keyword>
<evidence type="ECO:0000256" key="2">
    <source>
        <dbReference type="ARBA" id="ARBA00022723"/>
    </source>
</evidence>
<gene>
    <name evidence="7" type="ORF">C8N42_102213</name>
</gene>
<dbReference type="InterPro" id="IPR045623">
    <property type="entry name" value="LigXa_C"/>
</dbReference>
<dbReference type="OrthoDB" id="9800776at2"/>
<dbReference type="SUPFAM" id="SSF55961">
    <property type="entry name" value="Bet v1-like"/>
    <property type="match status" value="1"/>
</dbReference>
<feature type="domain" description="Rieske" evidence="6">
    <location>
        <begin position="27"/>
        <end position="133"/>
    </location>
</feature>
<evidence type="ECO:0000256" key="1">
    <source>
        <dbReference type="ARBA" id="ARBA00022714"/>
    </source>
</evidence>
<keyword evidence="4" id="KW-0408">Iron</keyword>
<keyword evidence="8" id="KW-1185">Reference proteome</keyword>
<dbReference type="Proteomes" id="UP000244077">
    <property type="component" value="Unassembled WGS sequence"/>
</dbReference>
<evidence type="ECO:0000256" key="3">
    <source>
        <dbReference type="ARBA" id="ARBA00023002"/>
    </source>
</evidence>
<dbReference type="GO" id="GO:0051537">
    <property type="term" value="F:2 iron, 2 sulfur cluster binding"/>
    <property type="evidence" value="ECO:0007669"/>
    <property type="project" value="UniProtKB-KW"/>
</dbReference>
<accession>A0A2T5HUM1</accession>
<evidence type="ECO:0000256" key="4">
    <source>
        <dbReference type="ARBA" id="ARBA00023004"/>
    </source>
</evidence>
<dbReference type="InterPro" id="IPR036922">
    <property type="entry name" value="Rieske_2Fe-2S_sf"/>
</dbReference>
<dbReference type="GO" id="GO:0051213">
    <property type="term" value="F:dioxygenase activity"/>
    <property type="evidence" value="ECO:0007669"/>
    <property type="project" value="UniProtKB-KW"/>
</dbReference>
<dbReference type="RefSeq" id="WP_107815269.1">
    <property type="nucleotide sequence ID" value="NZ_QAOH01000002.1"/>
</dbReference>
<keyword evidence="2" id="KW-0479">Metal-binding</keyword>
<proteinExistence type="predicted"/>
<dbReference type="SUPFAM" id="SSF50022">
    <property type="entry name" value="ISP domain"/>
    <property type="match status" value="1"/>
</dbReference>
<dbReference type="InterPro" id="IPR050584">
    <property type="entry name" value="Cholesterol_7-desaturase"/>
</dbReference>
<evidence type="ECO:0000259" key="6">
    <source>
        <dbReference type="PROSITE" id="PS51296"/>
    </source>
</evidence>
<sequence>MLSTKDNQDLSLIGPGTLMGNFMRQFWIPACASRELEPDAAPMRLMLMGEKLVAFRDSEGRVGVLDHLCPHRCASLFFGRNEKSGLRCAYHGWKFDVEGNCLEMPNVPDKFDFSPKVKAKAYPVRERNGLVYVFMGDPASIPPLPEIDALMLPENEVDIFLMQRECNWLQSAEGDIDTSHFGFLHLGLVDDEDVDHDNIHAASVLDRAPEYFCKDAQWGTTYCAFRPAPQDDMTHYRFSHFQFPFFTLFPDGTFEDNMVVTCNVPMDDTHTMVVVVTYKKREEALRTRKDGSAIPGLEIDAAGTGVPMIPNDAGWFGRFRGERRASNDYLIDRAAQKSDNWSGIETVVGQDQAMVESMGALVPREFEHMAPSDIMVARTRRRLLKAARAYAEKGVLPEVQTDVALSHNLRSGTFLAPKNLDWVAAYKEKVAEMQKV</sequence>
<dbReference type="PROSITE" id="PS51296">
    <property type="entry name" value="RIESKE"/>
    <property type="match status" value="1"/>
</dbReference>
<dbReference type="PANTHER" id="PTHR21266:SF59">
    <property type="entry name" value="BLR4922 PROTEIN"/>
    <property type="match status" value="1"/>
</dbReference>
<keyword evidence="5" id="KW-0411">Iron-sulfur</keyword>
<name>A0A2T5HUM1_9RHOB</name>
<dbReference type="Pfam" id="PF00355">
    <property type="entry name" value="Rieske"/>
    <property type="match status" value="1"/>
</dbReference>
<dbReference type="CDD" id="cd03479">
    <property type="entry name" value="Rieske_RO_Alpha_PhDO_like"/>
    <property type="match status" value="1"/>
</dbReference>
<dbReference type="InterPro" id="IPR017941">
    <property type="entry name" value="Rieske_2Fe-2S"/>
</dbReference>
<keyword evidence="1" id="KW-0001">2Fe-2S</keyword>
<dbReference type="GO" id="GO:0046872">
    <property type="term" value="F:metal ion binding"/>
    <property type="evidence" value="ECO:0007669"/>
    <property type="project" value="UniProtKB-KW"/>
</dbReference>
<evidence type="ECO:0000313" key="8">
    <source>
        <dbReference type="Proteomes" id="UP000244077"/>
    </source>
</evidence>
<dbReference type="EMBL" id="QAOH01000002">
    <property type="protein sequence ID" value="PTQ75293.1"/>
    <property type="molecule type" value="Genomic_DNA"/>
</dbReference>
<reference evidence="7 8" key="1">
    <citation type="submission" date="2018-04" db="EMBL/GenBank/DDBJ databases">
        <title>Genomic Encyclopedia of Archaeal and Bacterial Type Strains, Phase II (KMG-II): from individual species to whole genera.</title>
        <authorList>
            <person name="Goeker M."/>
        </authorList>
    </citation>
    <scope>NUCLEOTIDE SEQUENCE [LARGE SCALE GENOMIC DNA]</scope>
    <source>
        <strain evidence="7 8">DSM 100434</strain>
    </source>
</reference>